<reference evidence="1 2" key="1">
    <citation type="journal article" date="2011" name="Cell">
        <title>The monarch butterfly genome yields insights into long-distance migration.</title>
        <authorList>
            <person name="Zhan S."/>
            <person name="Merlin C."/>
            <person name="Boore J.L."/>
            <person name="Reppert S.M."/>
        </authorList>
    </citation>
    <scope>NUCLEOTIDE SEQUENCE [LARGE SCALE GENOMIC DNA]</scope>
    <source>
        <strain evidence="1">F-2</strain>
    </source>
</reference>
<dbReference type="KEGG" id="dpl:KGM_210305B"/>
<evidence type="ECO:0000313" key="2">
    <source>
        <dbReference type="Proteomes" id="UP000007151"/>
    </source>
</evidence>
<dbReference type="Proteomes" id="UP000007151">
    <property type="component" value="Unassembled WGS sequence"/>
</dbReference>
<dbReference type="AlphaFoldDB" id="A0A212ERT3"/>
<gene>
    <name evidence="1" type="ORF">KGM_210305B</name>
</gene>
<keyword evidence="2" id="KW-1185">Reference proteome</keyword>
<dbReference type="EMBL" id="AGBW02012938">
    <property type="protein sequence ID" value="OWR44197.1"/>
    <property type="molecule type" value="Genomic_DNA"/>
</dbReference>
<comment type="caution">
    <text evidence="1">The sequence shown here is derived from an EMBL/GenBank/DDBJ whole genome shotgun (WGS) entry which is preliminary data.</text>
</comment>
<organism evidence="1 2">
    <name type="scientific">Danaus plexippus plexippus</name>
    <dbReference type="NCBI Taxonomy" id="278856"/>
    <lineage>
        <taxon>Eukaryota</taxon>
        <taxon>Metazoa</taxon>
        <taxon>Ecdysozoa</taxon>
        <taxon>Arthropoda</taxon>
        <taxon>Hexapoda</taxon>
        <taxon>Insecta</taxon>
        <taxon>Pterygota</taxon>
        <taxon>Neoptera</taxon>
        <taxon>Endopterygota</taxon>
        <taxon>Lepidoptera</taxon>
        <taxon>Glossata</taxon>
        <taxon>Ditrysia</taxon>
        <taxon>Papilionoidea</taxon>
        <taxon>Nymphalidae</taxon>
        <taxon>Danainae</taxon>
        <taxon>Danaini</taxon>
        <taxon>Danaina</taxon>
        <taxon>Danaus</taxon>
        <taxon>Danaus</taxon>
    </lineage>
</organism>
<accession>A0A212ERT3</accession>
<name>A0A212ERT3_DANPL</name>
<evidence type="ECO:0000313" key="1">
    <source>
        <dbReference type="EMBL" id="OWR44197.1"/>
    </source>
</evidence>
<sequence length="44" mass="5227">VTPWQHGFLSSVGQFDENRIKKMRLNNFRHSNADSFLTITIQYE</sequence>
<dbReference type="InParanoid" id="A0A212ERT3"/>
<proteinExistence type="predicted"/>
<feature type="non-terminal residue" evidence="1">
    <location>
        <position position="1"/>
    </location>
</feature>
<protein>
    <submittedName>
        <fullName evidence="1">Gloverin</fullName>
    </submittedName>
</protein>